<feature type="signal peptide" evidence="1">
    <location>
        <begin position="1"/>
        <end position="30"/>
    </location>
</feature>
<dbReference type="EMBL" id="GEDV01004095">
    <property type="protein sequence ID" value="JAP84462.1"/>
    <property type="molecule type" value="Transcribed_RNA"/>
</dbReference>
<proteinExistence type="predicted"/>
<accession>A0A131Z0Z1</accession>
<sequence>MTEEVVSCYAMHMLASLLTLILIFTDSTSSIGCLPKSRPTIYSMINFVNTTQRVWTYKISRPGTIRCQYNLKRVISPHNIVYNRTFLHNRQRHSIILRGEFHARPRDRMDVNTIDGATYYELRVKNAYVESVPDRRCGRHFNCVARSGIFTYGPDCQNMTRPRK</sequence>
<keyword evidence="1" id="KW-0732">Signal</keyword>
<protein>
    <submittedName>
        <fullName evidence="2">Lipocalin</fullName>
    </submittedName>
</protein>
<evidence type="ECO:0000313" key="2">
    <source>
        <dbReference type="EMBL" id="JAP84462.1"/>
    </source>
</evidence>
<dbReference type="AlphaFoldDB" id="A0A131Z0Z1"/>
<reference evidence="2" key="1">
    <citation type="journal article" date="2016" name="Ticks Tick Borne Dis.">
        <title>De novo assembly and annotation of the salivary gland transcriptome of Rhipicephalus appendiculatus male and female ticks during blood feeding.</title>
        <authorList>
            <person name="de Castro M.H."/>
            <person name="de Klerk D."/>
            <person name="Pienaar R."/>
            <person name="Latif A.A."/>
            <person name="Rees D.J."/>
            <person name="Mans B.J."/>
        </authorList>
    </citation>
    <scope>NUCLEOTIDE SEQUENCE</scope>
    <source>
        <tissue evidence="2">Salivary glands</tissue>
    </source>
</reference>
<evidence type="ECO:0000256" key="1">
    <source>
        <dbReference type="SAM" id="SignalP"/>
    </source>
</evidence>
<name>A0A131Z0Z1_RHIAP</name>
<organism evidence="2">
    <name type="scientific">Rhipicephalus appendiculatus</name>
    <name type="common">Brown ear tick</name>
    <dbReference type="NCBI Taxonomy" id="34631"/>
    <lineage>
        <taxon>Eukaryota</taxon>
        <taxon>Metazoa</taxon>
        <taxon>Ecdysozoa</taxon>
        <taxon>Arthropoda</taxon>
        <taxon>Chelicerata</taxon>
        <taxon>Arachnida</taxon>
        <taxon>Acari</taxon>
        <taxon>Parasitiformes</taxon>
        <taxon>Ixodida</taxon>
        <taxon>Ixodoidea</taxon>
        <taxon>Ixodidae</taxon>
        <taxon>Rhipicephalinae</taxon>
        <taxon>Rhipicephalus</taxon>
        <taxon>Rhipicephalus</taxon>
    </lineage>
</organism>
<feature type="chain" id="PRO_5007286490" evidence="1">
    <location>
        <begin position="31"/>
        <end position="164"/>
    </location>
</feature>